<dbReference type="Proteomes" id="UP001597052">
    <property type="component" value="Unassembled WGS sequence"/>
</dbReference>
<evidence type="ECO:0000256" key="1">
    <source>
        <dbReference type="ARBA" id="ARBA00005049"/>
    </source>
</evidence>
<organism evidence="11 12">
    <name type="scientific">Halohasta litorea</name>
    <dbReference type="NCBI Taxonomy" id="869891"/>
    <lineage>
        <taxon>Archaea</taxon>
        <taxon>Methanobacteriati</taxon>
        <taxon>Methanobacteriota</taxon>
        <taxon>Stenosarchaea group</taxon>
        <taxon>Halobacteria</taxon>
        <taxon>Halobacteriales</taxon>
        <taxon>Haloferacaceae</taxon>
        <taxon>Halohasta</taxon>
    </lineage>
</organism>
<dbReference type="NCBIfam" id="TIGR03160">
    <property type="entry name" value="cobT_DBIPRT"/>
    <property type="match status" value="1"/>
</dbReference>
<dbReference type="InterPro" id="IPR036087">
    <property type="entry name" value="Nict_dMeBzImd_PRibTrfase_sf"/>
</dbReference>
<comment type="similarity">
    <text evidence="2">Belongs to the CobT family.</text>
</comment>
<dbReference type="PANTHER" id="PTHR43463">
    <property type="entry name" value="NICOTINATE-NUCLEOTIDE--DIMETHYLBENZIMIDAZOLE PHOSPHORIBOSYLTRANSFERASE"/>
    <property type="match status" value="1"/>
</dbReference>
<keyword evidence="6 11" id="KW-0328">Glycosyltransferase</keyword>
<reference evidence="11 12" key="1">
    <citation type="journal article" date="2019" name="Int. J. Syst. Evol. Microbiol.">
        <title>The Global Catalogue of Microorganisms (GCM) 10K type strain sequencing project: providing services to taxonomists for standard genome sequencing and annotation.</title>
        <authorList>
            <consortium name="The Broad Institute Genomics Platform"/>
            <consortium name="The Broad Institute Genome Sequencing Center for Infectious Disease"/>
            <person name="Wu L."/>
            <person name="Ma J."/>
        </authorList>
    </citation>
    <scope>NUCLEOTIDE SEQUENCE [LARGE SCALE GENOMIC DNA]</scope>
    <source>
        <strain evidence="11 12">CGMCC 1.10593</strain>
    </source>
</reference>
<dbReference type="Gene3D" id="1.10.1610.10">
    <property type="match status" value="1"/>
</dbReference>
<evidence type="ECO:0000256" key="5">
    <source>
        <dbReference type="ARBA" id="ARBA00022573"/>
    </source>
</evidence>
<evidence type="ECO:0000313" key="11">
    <source>
        <dbReference type="EMBL" id="MFD1642314.1"/>
    </source>
</evidence>
<keyword evidence="5" id="KW-0169">Cobalamin biosynthesis</keyword>
<evidence type="ECO:0000256" key="4">
    <source>
        <dbReference type="ARBA" id="ARBA00015486"/>
    </source>
</evidence>
<evidence type="ECO:0000256" key="3">
    <source>
        <dbReference type="ARBA" id="ARBA00011991"/>
    </source>
</evidence>
<dbReference type="GO" id="GO:0008939">
    <property type="term" value="F:nicotinate-nucleotide-dimethylbenzimidazole phosphoribosyltransferase activity"/>
    <property type="evidence" value="ECO:0007669"/>
    <property type="project" value="UniProtKB-EC"/>
</dbReference>
<dbReference type="Gene3D" id="3.40.50.10210">
    <property type="match status" value="1"/>
</dbReference>
<dbReference type="HAMAP" id="MF_00230">
    <property type="entry name" value="CobT"/>
    <property type="match status" value="1"/>
</dbReference>
<comment type="pathway">
    <text evidence="1">Nucleoside biosynthesis; alpha-ribazole biosynthesis; alpha-ribazole from 5,6-dimethylbenzimidazole: step 1/2.</text>
</comment>
<name>A0ABD6DB16_9EURY</name>
<dbReference type="InterPro" id="IPR003200">
    <property type="entry name" value="Nict_dMeBzImd_PRibTrfase"/>
</dbReference>
<dbReference type="Pfam" id="PF02277">
    <property type="entry name" value="DBI_PRT"/>
    <property type="match status" value="1"/>
</dbReference>
<evidence type="ECO:0000256" key="7">
    <source>
        <dbReference type="ARBA" id="ARBA00022679"/>
    </source>
</evidence>
<dbReference type="EMBL" id="JBHUDM010000002">
    <property type="protein sequence ID" value="MFD1642314.1"/>
    <property type="molecule type" value="Genomic_DNA"/>
</dbReference>
<keyword evidence="12" id="KW-1185">Reference proteome</keyword>
<evidence type="ECO:0000256" key="6">
    <source>
        <dbReference type="ARBA" id="ARBA00022676"/>
    </source>
</evidence>
<feature type="compositionally biased region" description="Basic and acidic residues" evidence="10">
    <location>
        <begin position="20"/>
        <end position="32"/>
    </location>
</feature>
<evidence type="ECO:0000256" key="2">
    <source>
        <dbReference type="ARBA" id="ARBA00007110"/>
    </source>
</evidence>
<evidence type="ECO:0000256" key="10">
    <source>
        <dbReference type="SAM" id="MobiDB-lite"/>
    </source>
</evidence>
<accession>A0ABD6DB16</accession>
<dbReference type="PANTHER" id="PTHR43463:SF1">
    <property type="entry name" value="NICOTINATE-NUCLEOTIDE--DIMETHYLBENZIMIDAZOLE PHOSPHORIBOSYLTRANSFERASE"/>
    <property type="match status" value="1"/>
</dbReference>
<dbReference type="RefSeq" id="WP_256395316.1">
    <property type="nucleotide sequence ID" value="NZ_JANHDJ010000002.1"/>
</dbReference>
<evidence type="ECO:0000256" key="8">
    <source>
        <dbReference type="ARBA" id="ARBA00030686"/>
    </source>
</evidence>
<evidence type="ECO:0000313" key="12">
    <source>
        <dbReference type="Proteomes" id="UP001597052"/>
    </source>
</evidence>
<comment type="catalytic activity">
    <reaction evidence="9">
        <text>5,6-dimethylbenzimidazole + nicotinate beta-D-ribonucleotide = alpha-ribazole 5'-phosphate + nicotinate + H(+)</text>
        <dbReference type="Rhea" id="RHEA:11196"/>
        <dbReference type="ChEBI" id="CHEBI:15378"/>
        <dbReference type="ChEBI" id="CHEBI:15890"/>
        <dbReference type="ChEBI" id="CHEBI:32544"/>
        <dbReference type="ChEBI" id="CHEBI:57502"/>
        <dbReference type="ChEBI" id="CHEBI:57918"/>
        <dbReference type="EC" id="2.4.2.21"/>
    </reaction>
</comment>
<dbReference type="InterPro" id="IPR023195">
    <property type="entry name" value="Nict_dMeBzImd_PRibTrfase_N"/>
</dbReference>
<comment type="caution">
    <text evidence="11">The sequence shown here is derived from an EMBL/GenBank/DDBJ whole genome shotgun (WGS) entry which is preliminary data.</text>
</comment>
<sequence length="351" mass="35715">MSGDSTTADPLDVSIPLLDDEARQTARDRQAELTKPPGSLGRLETMAAEIAAMQSTTEPTVDPAVVVTMAADHGVVAEGVSAYPQSITAAMVANFCDGGAAVSALCDAEGIENVIVDMGVAGEVPESVVDHSIADGTANIAAEPAMRREQALTAIAAGRSVVEEHASEASLIGLGEMGIGNTTSSAAITALLTDTPVSAVTGHGTGIDEETKARKVAVIERAIETIDPDRTDPVAVLRSVGGFEIAGLVGLTLEAASRRTPVVVDGFIAGAAALLAAEIEPRVTDYLLGSHESVEPGHEAQLNALDLEPCFEYGMRLGEGTGAAIAVGVYRAACAAHNGMSTFAKAGLDGE</sequence>
<dbReference type="InterPro" id="IPR017846">
    <property type="entry name" value="Nict_dMeBzImd_PRibTrfase_bact"/>
</dbReference>
<dbReference type="EC" id="2.4.2.21" evidence="3"/>
<dbReference type="SUPFAM" id="SSF52733">
    <property type="entry name" value="Nicotinate mononucleotide:5,6-dimethylbenzimidazole phosphoribosyltransferase (CobT)"/>
    <property type="match status" value="1"/>
</dbReference>
<dbReference type="AlphaFoldDB" id="A0ABD6DB16"/>
<feature type="region of interest" description="Disordered" evidence="10">
    <location>
        <begin position="1"/>
        <end position="39"/>
    </location>
</feature>
<dbReference type="FunFam" id="3.40.50.10210:FF:000001">
    <property type="entry name" value="Nicotinate-nucleotide--dimethylbenzimidazole phosphoribosyltransferase"/>
    <property type="match status" value="1"/>
</dbReference>
<proteinExistence type="inferred from homology"/>
<dbReference type="CDD" id="cd02439">
    <property type="entry name" value="DMB-PRT_CobT"/>
    <property type="match status" value="1"/>
</dbReference>
<evidence type="ECO:0000256" key="9">
    <source>
        <dbReference type="ARBA" id="ARBA00047340"/>
    </source>
</evidence>
<gene>
    <name evidence="11" type="primary">cobT</name>
    <name evidence="11" type="ORF">ACFSBW_10570</name>
</gene>
<dbReference type="GO" id="GO:0009236">
    <property type="term" value="P:cobalamin biosynthetic process"/>
    <property type="evidence" value="ECO:0007669"/>
    <property type="project" value="UniProtKB-KW"/>
</dbReference>
<dbReference type="NCBIfam" id="NF000996">
    <property type="entry name" value="PRK00105.1"/>
    <property type="match status" value="1"/>
</dbReference>
<keyword evidence="7 11" id="KW-0808">Transferase</keyword>
<protein>
    <recommendedName>
        <fullName evidence="4">Nicotinate-nucleotide--dimethylbenzimidazole phosphoribosyltransferase</fullName>
        <ecNumber evidence="3">2.4.2.21</ecNumber>
    </recommendedName>
    <alternativeName>
        <fullName evidence="8">N(1)-alpha-phosphoribosyltransferase</fullName>
    </alternativeName>
</protein>